<accession>A0A561WEY5</accession>
<evidence type="ECO:0000313" key="1">
    <source>
        <dbReference type="EMBL" id="TWG22423.1"/>
    </source>
</evidence>
<gene>
    <name evidence="1" type="ORF">FHX75_12951</name>
</gene>
<comment type="caution">
    <text evidence="1">The sequence shown here is derived from an EMBL/GenBank/DDBJ whole genome shotgun (WGS) entry which is preliminary data.</text>
</comment>
<dbReference type="EMBL" id="VIXA01000002">
    <property type="protein sequence ID" value="TWG22423.1"/>
    <property type="molecule type" value="Genomic_DNA"/>
</dbReference>
<organism evidence="1 2">
    <name type="scientific">Micromonospora palomenae</name>
    <dbReference type="NCBI Taxonomy" id="1461247"/>
    <lineage>
        <taxon>Bacteria</taxon>
        <taxon>Bacillati</taxon>
        <taxon>Actinomycetota</taxon>
        <taxon>Actinomycetes</taxon>
        <taxon>Micromonosporales</taxon>
        <taxon>Micromonosporaceae</taxon>
        <taxon>Micromonospora</taxon>
    </lineage>
</organism>
<keyword evidence="2" id="KW-1185">Reference proteome</keyword>
<sequence>MATTAAAADGPVLAGCSYGYSCVYSDNNWAGYRLSFYTCALRDLSKYAYPGGGYWNDKMSSYSNNQTRGTRSGYYIYSSANSAWYEQFTSVAPYAAGSIPSPWNNGLDGIKVC</sequence>
<evidence type="ECO:0000313" key="2">
    <source>
        <dbReference type="Proteomes" id="UP000319927"/>
    </source>
</evidence>
<protein>
    <submittedName>
        <fullName evidence="1">Peptidase inhibitor family I36</fullName>
    </submittedName>
</protein>
<proteinExistence type="predicted"/>
<dbReference type="Proteomes" id="UP000319927">
    <property type="component" value="Unassembled WGS sequence"/>
</dbReference>
<name>A0A561WEY5_9ACTN</name>
<reference evidence="1 2" key="1">
    <citation type="submission" date="2019-06" db="EMBL/GenBank/DDBJ databases">
        <title>Sequencing the genomes of 1000 actinobacteria strains.</title>
        <authorList>
            <person name="Klenk H.-P."/>
        </authorList>
    </citation>
    <scope>NUCLEOTIDE SEQUENCE [LARGE SCALE GENOMIC DNA]</scope>
    <source>
        <strain evidence="1 2">DSM 102131</strain>
    </source>
</reference>
<dbReference type="AlphaFoldDB" id="A0A561WEY5"/>